<accession>A0ABU0VWZ7</accession>
<evidence type="ECO:0000313" key="3">
    <source>
        <dbReference type="Proteomes" id="UP001239680"/>
    </source>
</evidence>
<dbReference type="Proteomes" id="UP001239680">
    <property type="component" value="Unassembled WGS sequence"/>
</dbReference>
<dbReference type="GO" id="GO:0005524">
    <property type="term" value="F:ATP binding"/>
    <property type="evidence" value="ECO:0007669"/>
    <property type="project" value="UniProtKB-KW"/>
</dbReference>
<organism evidence="2 3">
    <name type="scientific">Pseudogemmobacter lacusdianii</name>
    <dbReference type="NCBI Taxonomy" id="3069608"/>
    <lineage>
        <taxon>Bacteria</taxon>
        <taxon>Pseudomonadati</taxon>
        <taxon>Pseudomonadota</taxon>
        <taxon>Alphaproteobacteria</taxon>
        <taxon>Rhodobacterales</taxon>
        <taxon>Paracoccaceae</taxon>
        <taxon>Pseudogemmobacter</taxon>
    </lineage>
</organism>
<keyword evidence="2" id="KW-0808">Transferase</keyword>
<comment type="caution">
    <text evidence="2">The sequence shown here is derived from an EMBL/GenBank/DDBJ whole genome shotgun (WGS) entry which is preliminary data.</text>
</comment>
<evidence type="ECO:0000259" key="1">
    <source>
        <dbReference type="Pfam" id="PF13581"/>
    </source>
</evidence>
<proteinExistence type="predicted"/>
<dbReference type="RefSeq" id="WP_306679979.1">
    <property type="nucleotide sequence ID" value="NZ_JAVDBT010000006.1"/>
</dbReference>
<dbReference type="CDD" id="cd16936">
    <property type="entry name" value="HATPase_RsbW-like"/>
    <property type="match status" value="1"/>
</dbReference>
<sequence length="163" mass="17549">MLADGRLIFDPPLAAVRFVLQADPASVQLGLRQAMAVPPLSLLTDAARGDAQIVLAEVLNNVVEHAQDAPMTLASAAAGIRAGPKRAVQITLWLHLVQGQLHCWVEDGGLPMRGGIPEAGVLPDPQDLPEGGFGWHLIRSLCHGLSYRRWKNMNQLIFLIEAG</sequence>
<keyword evidence="2" id="KW-0547">Nucleotide-binding</keyword>
<evidence type="ECO:0000313" key="2">
    <source>
        <dbReference type="EMBL" id="MDQ2066279.1"/>
    </source>
</evidence>
<dbReference type="EMBL" id="JAVDBT010000006">
    <property type="protein sequence ID" value="MDQ2066279.1"/>
    <property type="molecule type" value="Genomic_DNA"/>
</dbReference>
<dbReference type="EC" id="2.7.13.3" evidence="2"/>
<gene>
    <name evidence="2" type="ORF">Q9295_07840</name>
</gene>
<dbReference type="GO" id="GO:0004673">
    <property type="term" value="F:protein histidine kinase activity"/>
    <property type="evidence" value="ECO:0007669"/>
    <property type="project" value="UniProtKB-EC"/>
</dbReference>
<dbReference type="InterPro" id="IPR036890">
    <property type="entry name" value="HATPase_C_sf"/>
</dbReference>
<name>A0ABU0VWZ7_9RHOB</name>
<feature type="domain" description="Histidine kinase/HSP90-like ATPase" evidence="1">
    <location>
        <begin position="21"/>
        <end position="157"/>
    </location>
</feature>
<dbReference type="InterPro" id="IPR003594">
    <property type="entry name" value="HATPase_dom"/>
</dbReference>
<dbReference type="Gene3D" id="3.30.565.10">
    <property type="entry name" value="Histidine kinase-like ATPase, C-terminal domain"/>
    <property type="match status" value="1"/>
</dbReference>
<dbReference type="Pfam" id="PF13581">
    <property type="entry name" value="HATPase_c_2"/>
    <property type="match status" value="1"/>
</dbReference>
<reference evidence="2 3" key="1">
    <citation type="submission" date="2023-08" db="EMBL/GenBank/DDBJ databases">
        <title>Characterization of two Paracoccaceae strains isolated from Phycosphere and proposal of Xinfangfangia lacusdiani sp. nov.</title>
        <authorList>
            <person name="Deng Y."/>
            <person name="Zhang Y.Q."/>
        </authorList>
    </citation>
    <scope>NUCLEOTIDE SEQUENCE [LARGE SCALE GENOMIC DNA]</scope>
    <source>
        <strain evidence="2 3">CPCC 101601</strain>
    </source>
</reference>
<keyword evidence="2" id="KW-0067">ATP-binding</keyword>
<keyword evidence="3" id="KW-1185">Reference proteome</keyword>
<dbReference type="SUPFAM" id="SSF55874">
    <property type="entry name" value="ATPase domain of HSP90 chaperone/DNA topoisomerase II/histidine kinase"/>
    <property type="match status" value="1"/>
</dbReference>
<protein>
    <submittedName>
        <fullName evidence="2">ATP-binding protein</fullName>
        <ecNumber evidence="2">2.7.13.3</ecNumber>
    </submittedName>
</protein>